<dbReference type="EMBL" id="KF123834">
    <property type="protein sequence ID" value="AIA91144.1"/>
    <property type="molecule type" value="Genomic_DNA"/>
</dbReference>
<sequence length="95" mass="10538">ADGLPRERPLARPLHPARNARHEYTIIAWRDRFESWRDEVSKKHAAGVDIVLELTEGRNLVAEAAAKSRAADAADEEALSTLVIWLDATADAVPR</sequence>
<dbReference type="InterPro" id="IPR021828">
    <property type="entry name" value="GlgE_dom_N/S"/>
</dbReference>
<dbReference type="InterPro" id="IPR013783">
    <property type="entry name" value="Ig-like_fold"/>
</dbReference>
<dbReference type="Gene3D" id="2.60.40.10">
    <property type="entry name" value="Immunoglobulins"/>
    <property type="match status" value="1"/>
</dbReference>
<evidence type="ECO:0000313" key="2">
    <source>
        <dbReference type="EMBL" id="AIA91144.1"/>
    </source>
</evidence>
<protein>
    <submittedName>
        <fullName evidence="2">DUF3416</fullName>
    </submittedName>
</protein>
<name>A0A060C7D2_9RALS</name>
<feature type="non-terminal residue" evidence="2">
    <location>
        <position position="1"/>
    </location>
</feature>
<dbReference type="Pfam" id="PF11896">
    <property type="entry name" value="GlgE_dom_N_S"/>
    <property type="match status" value="1"/>
</dbReference>
<dbReference type="AlphaFoldDB" id="A0A060C7D2"/>
<dbReference type="GO" id="GO:0004553">
    <property type="term" value="F:hydrolase activity, hydrolyzing O-glycosyl compounds"/>
    <property type="evidence" value="ECO:0007669"/>
    <property type="project" value="InterPro"/>
</dbReference>
<evidence type="ECO:0000259" key="1">
    <source>
        <dbReference type="Pfam" id="PF11896"/>
    </source>
</evidence>
<proteinExistence type="predicted"/>
<feature type="domain" description="Alpha-1,4-glucan:maltose-1-phosphate maltosyltransferase" evidence="1">
    <location>
        <begin position="15"/>
        <end position="78"/>
    </location>
</feature>
<reference evidence="2" key="1">
    <citation type="journal article" date="2013" name="Environ. Microbiol.">
        <title>Seasonally variable intestinal metagenomes of the red palm weevil (Rhynchophorus ferrugineus).</title>
        <authorList>
            <person name="Jia S."/>
            <person name="Zhang X."/>
            <person name="Zhang G."/>
            <person name="Yin A."/>
            <person name="Zhang S."/>
            <person name="Li F."/>
            <person name="Wang L."/>
            <person name="Zhao D."/>
            <person name="Yun Q."/>
            <person name="Tala"/>
            <person name="Wang J."/>
            <person name="Sun G."/>
            <person name="Baabdullah M."/>
            <person name="Yu X."/>
            <person name="Hu S."/>
            <person name="Al-Mssallem I.S."/>
            <person name="Yu J."/>
        </authorList>
    </citation>
    <scope>NUCLEOTIDE SEQUENCE</scope>
</reference>
<accession>A0A060C7D2</accession>
<feature type="non-terminal residue" evidence="2">
    <location>
        <position position="95"/>
    </location>
</feature>
<organism evidence="2">
    <name type="scientific">uncultured Ralstonia sp</name>
    <dbReference type="NCBI Taxonomy" id="114715"/>
    <lineage>
        <taxon>Bacteria</taxon>
        <taxon>Pseudomonadati</taxon>
        <taxon>Pseudomonadota</taxon>
        <taxon>Betaproteobacteria</taxon>
        <taxon>Burkholderiales</taxon>
        <taxon>Burkholderiaceae</taxon>
        <taxon>Ralstonia</taxon>
        <taxon>environmental samples</taxon>
    </lineage>
</organism>
<dbReference type="Gene3D" id="1.20.58.80">
    <property type="entry name" value="Phosphotransferase system, lactose/cellobiose-type IIA subunit"/>
    <property type="match status" value="1"/>
</dbReference>